<feature type="domain" description="HYR" evidence="3">
    <location>
        <begin position="377"/>
        <end position="463"/>
    </location>
</feature>
<dbReference type="Proteomes" id="UP000244755">
    <property type="component" value="Chromosome 1"/>
</dbReference>
<dbReference type="InterPro" id="IPR028994">
    <property type="entry name" value="Integrin_alpha_N"/>
</dbReference>
<evidence type="ECO:0000259" key="4">
    <source>
        <dbReference type="Pfam" id="PF07484"/>
    </source>
</evidence>
<evidence type="ECO:0000259" key="3">
    <source>
        <dbReference type="Pfam" id="PF02494"/>
    </source>
</evidence>
<feature type="domain" description="Phage tail collar" evidence="4">
    <location>
        <begin position="286"/>
        <end position="344"/>
    </location>
</feature>
<dbReference type="InterPro" id="IPR037053">
    <property type="entry name" value="Phage_tail_collar_dom_sf"/>
</dbReference>
<dbReference type="PANTHER" id="PTHR46580:SF2">
    <property type="entry name" value="MAM DOMAIN-CONTAINING PROTEIN"/>
    <property type="match status" value="1"/>
</dbReference>
<name>A0A2R4WNB6_9HYPH</name>
<dbReference type="EMBL" id="CP028843">
    <property type="protein sequence ID" value="AWB23036.1"/>
    <property type="molecule type" value="Genomic_DNA"/>
</dbReference>
<gene>
    <name evidence="6" type="ORF">DA075_20770</name>
</gene>
<dbReference type="Gene3D" id="2.60.40.1220">
    <property type="match status" value="1"/>
</dbReference>
<evidence type="ECO:0000313" key="7">
    <source>
        <dbReference type="Proteomes" id="UP000244755"/>
    </source>
</evidence>
<reference evidence="6 7" key="1">
    <citation type="submission" date="2018-04" db="EMBL/GenBank/DDBJ databases">
        <title>Methylobacterium sp. PR1016A genome.</title>
        <authorList>
            <person name="Park W."/>
        </authorList>
    </citation>
    <scope>NUCLEOTIDE SEQUENCE [LARGE SCALE GENOMIC DNA]</scope>
    <source>
        <strain evidence="6 7">PR1016A</strain>
    </source>
</reference>
<keyword evidence="2" id="KW-0677">Repeat</keyword>
<proteinExistence type="predicted"/>
<evidence type="ECO:0000259" key="5">
    <source>
        <dbReference type="Pfam" id="PF19078"/>
    </source>
</evidence>
<organism evidence="6 7">
    <name type="scientific">Methylobacterium currus</name>
    <dbReference type="NCBI Taxonomy" id="2051553"/>
    <lineage>
        <taxon>Bacteria</taxon>
        <taxon>Pseudomonadati</taxon>
        <taxon>Pseudomonadota</taxon>
        <taxon>Alphaproteobacteria</taxon>
        <taxon>Hyphomicrobiales</taxon>
        <taxon>Methylobacteriaceae</taxon>
        <taxon>Methylobacterium</taxon>
    </lineage>
</organism>
<dbReference type="OrthoDB" id="9810174at2"/>
<dbReference type="PANTHER" id="PTHR46580">
    <property type="entry name" value="SENSOR KINASE-RELATED"/>
    <property type="match status" value="1"/>
</dbReference>
<evidence type="ECO:0000256" key="2">
    <source>
        <dbReference type="ARBA" id="ARBA00022737"/>
    </source>
</evidence>
<dbReference type="KEGG" id="mee:DA075_20770"/>
<accession>A0A2R4WNB6</accession>
<dbReference type="InterPro" id="IPR014755">
    <property type="entry name" value="Cu-Rt/internalin_Ig-like"/>
</dbReference>
<dbReference type="Gene3D" id="3.90.1340.10">
    <property type="entry name" value="Phage tail collar domain"/>
    <property type="match status" value="3"/>
</dbReference>
<dbReference type="Pfam" id="PF13517">
    <property type="entry name" value="FG-GAP_3"/>
    <property type="match status" value="2"/>
</dbReference>
<dbReference type="InterPro" id="IPR044048">
    <property type="entry name" value="Big_12"/>
</dbReference>
<dbReference type="SUPFAM" id="SSF69318">
    <property type="entry name" value="Integrin alpha N-terminal domain"/>
    <property type="match status" value="1"/>
</dbReference>
<feature type="domain" description="Phage tail collar" evidence="4">
    <location>
        <begin position="42"/>
        <end position="96"/>
    </location>
</feature>
<dbReference type="InterPro" id="IPR013517">
    <property type="entry name" value="FG-GAP"/>
</dbReference>
<feature type="domain" description="Bacterial Ig-like" evidence="5">
    <location>
        <begin position="774"/>
        <end position="865"/>
    </location>
</feature>
<protein>
    <submittedName>
        <fullName evidence="6">HYR domain-containing protein</fullName>
    </submittedName>
</protein>
<evidence type="ECO:0000313" key="6">
    <source>
        <dbReference type="EMBL" id="AWB23036.1"/>
    </source>
</evidence>
<sequence length="1282" mass="129020">MAAAPFDNRQASLALTQVILTNGYFPSRDDGYPTAGQGGTLGSIRTFATTFDPAPATNGQLLSISQNSALYALLGVTYGGDGRTSFNLPNLQGRTIVGASNSSAYFEGSVNGAVLTSLNASQIPGVYGGGNSPFDNQQPSLGLYYGIQSNGDGYSTITGEVSGFASSYIPQGFIPADGRALSIADYPALFAVLGTTYGGDGRTTFNVPNLVGRDIVGVGPQTTLGQSLGQANLTLSPSQLPSEAKYGGGQPIDNRSPGLVLNYIISLNGIYPQRDGSGLAEDFYVGEVRVFAGDASQVPSGWMLAQGQTLPISPYQALYSLLGTTFGGNGSSNFQLPDLRDRVVVGRGTDASSGTTYALGDVNGSNFITLTYAQVPDSTAPVITVPSGNQTISATSASGAAVSFAVTAADNLDASAPTLTYFETVNGQTRQVTSGSIFGLGLHTITATAQDQHGNVGSRTYAFTVADTTPPDTTIQGGPASLSSSSSATFSFIGTDNISPAGSLTYAVSLDGSAFVVATNPLTYTGLADGSHTFQVRSVDAAGNVDPTPAVYTWTVDATPPNVAGISPSVTGPTNATSLTQTVTFSEAVTGVDAGDFALTGTGTAAGTIASVTGSGTTYTVTLAGVTGDGTLRLDLKGAGTGIQDAAGNAATGFTAGGVTTLDHTAPIVAGLTTATTGPTNATSLTYALAFSEAVTGLDAGDFTLRDADGRAVTGATVGNPVSTDGGRTYGVTVSGVSTNGPVHLDLNATGTGIQDAVGNPLTGGAAGTSVTLDQIAPTLAISSSASALRAGQSATVSFTFSEDPGASFVRDDITVTGGTLSELSGSGLVRTATFTPAAGVNAGTAAITVAAGTYLDAAGNPGGAGTTPPLTFDTLAPLVAGLTAAATSPKASTLTYTLAFSEVVTGLDASDFTLRDASGSLIAGATIGTPVSADGGKTYSVPVAGLSSFNGLLHLDLNASGTGIQDAVGNLLVGGATGTSVTLAHAPLALTDDFNGDGKSDILWRNTDGTLVEWEMDSAALISGGAIGNDPNWSVVGTGDFNGDGRTDILQRDARTGHVLQTLMDGRTILSAQVIGGDQNWSVVGTGDFNGDGKSDVLWRNTDGTLVEREMDGAALIGSGVLGNDPNWSVVGTGDFNGDGMTDILQRDAQTGHVLQTLMSGGTALSAQVIGGDLSWNVVGIGDFDADGKSDVLWRNINGTLIYQDTSTRDLISGKWIGADPSWNVVGTGDFNGDGRSDILQRNAVTGYVLESITNGQASFSSLVVGGGPDWNVVSGQSAHT</sequence>
<dbReference type="SUPFAM" id="SSF88874">
    <property type="entry name" value="Receptor-binding domain of short tail fibre protein gp12"/>
    <property type="match status" value="3"/>
</dbReference>
<evidence type="ECO:0000256" key="1">
    <source>
        <dbReference type="ARBA" id="ARBA00022729"/>
    </source>
</evidence>
<keyword evidence="1" id="KW-0732">Signal</keyword>
<dbReference type="InterPro" id="IPR003410">
    <property type="entry name" value="HYR_dom"/>
</dbReference>
<keyword evidence="7" id="KW-1185">Reference proteome</keyword>
<dbReference type="Gene3D" id="2.130.10.130">
    <property type="entry name" value="Integrin alpha, N-terminal"/>
    <property type="match status" value="1"/>
</dbReference>
<dbReference type="Pfam" id="PF19078">
    <property type="entry name" value="Big_12"/>
    <property type="match status" value="1"/>
</dbReference>
<feature type="domain" description="Phage tail collar" evidence="4">
    <location>
        <begin position="159"/>
        <end position="213"/>
    </location>
</feature>
<dbReference type="InterPro" id="IPR013783">
    <property type="entry name" value="Ig-like_fold"/>
</dbReference>
<dbReference type="Gene3D" id="2.60.40.10">
    <property type="entry name" value="Immunoglobulins"/>
    <property type="match status" value="1"/>
</dbReference>
<dbReference type="InterPro" id="IPR011083">
    <property type="entry name" value="Phage_tail_collar_dom"/>
</dbReference>
<dbReference type="Pfam" id="PF07484">
    <property type="entry name" value="Collar"/>
    <property type="match status" value="3"/>
</dbReference>
<dbReference type="RefSeq" id="WP_099954834.1">
    <property type="nucleotide sequence ID" value="NZ_CP028843.1"/>
</dbReference>
<dbReference type="Pfam" id="PF02494">
    <property type="entry name" value="HYR"/>
    <property type="match status" value="1"/>
</dbReference>